<dbReference type="Proteomes" id="UP000575898">
    <property type="component" value="Unassembled WGS sequence"/>
</dbReference>
<sequence length="443" mass="47086">MADDQALQWVSHDEDEQWLPNRPYLAVNYHYGMLLGVDDFVTDQAYHRGKSRLHNAWLHGWGTVWGLAVSADLPSDEIRVEAGLALDGFGRELHVDTRQCLNLPAWFSAHREDPGLIVSEQVDGFHLDLHVVIRHRACLMRPIPALLDTCVGAQGDTAYSRVFETSELVVKPGKAPASKPRHHLLRLLLGLDAPIEENGAVIPADQAVLDARAALANAPADERLTLLKRTVHDVAVAAALADQAGTDPSADDLEATLFPAHAVLDVPLANLDGVILAPAGSSTKLKAVTVDNRVREVVLATTTLQGLLPALLGSPGGSQPTGPRVVPASVNRAGAVVTLQLDSPLDKDTVSNAGVQAAQLVGGTGWQVMAVNQVELSADQRTLTITLASDPGTQLMRLVLIGTGSQPILGQNGLPLFGAQTAQPTDAGDVVSGRDFVWMNKGN</sequence>
<dbReference type="EMBL" id="JACHHY010000014">
    <property type="protein sequence ID" value="MBB5019148.1"/>
    <property type="molecule type" value="Genomic_DNA"/>
</dbReference>
<gene>
    <name evidence="1" type="ORF">HNQ59_002446</name>
</gene>
<keyword evidence="2" id="KW-1185">Reference proteome</keyword>
<reference evidence="1 2" key="1">
    <citation type="submission" date="2020-08" db="EMBL/GenBank/DDBJ databases">
        <title>Genomic Encyclopedia of Type Strains, Phase IV (KMG-IV): sequencing the most valuable type-strain genomes for metagenomic binning, comparative biology and taxonomic classification.</title>
        <authorList>
            <person name="Goeker M."/>
        </authorList>
    </citation>
    <scope>NUCLEOTIDE SEQUENCE [LARGE SCALE GENOMIC DNA]</scope>
    <source>
        <strain evidence="1 2">DSM 27165</strain>
    </source>
</reference>
<protein>
    <submittedName>
        <fullName evidence="1">Uncharacterized protein</fullName>
    </submittedName>
</protein>
<comment type="caution">
    <text evidence="1">The sequence shown here is derived from an EMBL/GenBank/DDBJ whole genome shotgun (WGS) entry which is preliminary data.</text>
</comment>
<proteinExistence type="predicted"/>
<evidence type="ECO:0000313" key="2">
    <source>
        <dbReference type="Proteomes" id="UP000575898"/>
    </source>
</evidence>
<accession>A0A840MKG7</accession>
<dbReference type="RefSeq" id="WP_184039504.1">
    <property type="nucleotide sequence ID" value="NZ_JACHHY010000014.1"/>
</dbReference>
<organism evidence="1 2">
    <name type="scientific">Chitinivorax tropicus</name>
    <dbReference type="NCBI Taxonomy" id="714531"/>
    <lineage>
        <taxon>Bacteria</taxon>
        <taxon>Pseudomonadati</taxon>
        <taxon>Pseudomonadota</taxon>
        <taxon>Betaproteobacteria</taxon>
        <taxon>Chitinivorax</taxon>
    </lineage>
</organism>
<evidence type="ECO:0000313" key="1">
    <source>
        <dbReference type="EMBL" id="MBB5019148.1"/>
    </source>
</evidence>
<name>A0A840MKG7_9PROT</name>
<dbReference type="AlphaFoldDB" id="A0A840MKG7"/>